<evidence type="ECO:0000256" key="1">
    <source>
        <dbReference type="ARBA" id="ARBA00007274"/>
    </source>
</evidence>
<dbReference type="RefSeq" id="WP_203653209.1">
    <property type="nucleotide sequence ID" value="NZ_BONR01000001.1"/>
</dbReference>
<dbReference type="Proteomes" id="UP000652354">
    <property type="component" value="Unassembled WGS sequence"/>
</dbReference>
<dbReference type="AlphaFoldDB" id="A0A919UJH6"/>
<organism evidence="3 4">
    <name type="scientific">Demequina activiva</name>
    <dbReference type="NCBI Taxonomy" id="1582364"/>
    <lineage>
        <taxon>Bacteria</taxon>
        <taxon>Bacillati</taxon>
        <taxon>Actinomycetota</taxon>
        <taxon>Actinomycetes</taxon>
        <taxon>Micrococcales</taxon>
        <taxon>Demequinaceae</taxon>
        <taxon>Demequina</taxon>
    </lineage>
</organism>
<dbReference type="PANTHER" id="PTHR23416">
    <property type="entry name" value="SIALIC ACID SYNTHASE-RELATED"/>
    <property type="match status" value="1"/>
</dbReference>
<evidence type="ECO:0000256" key="2">
    <source>
        <dbReference type="ARBA" id="ARBA00022679"/>
    </source>
</evidence>
<dbReference type="GO" id="GO:0005829">
    <property type="term" value="C:cytosol"/>
    <property type="evidence" value="ECO:0007669"/>
    <property type="project" value="TreeGrafter"/>
</dbReference>
<dbReference type="InterPro" id="IPR051159">
    <property type="entry name" value="Hexapeptide_acetyltransf"/>
</dbReference>
<comment type="caution">
    <text evidence="3">The sequence shown here is derived from an EMBL/GenBank/DDBJ whole genome shotgun (WGS) entry which is preliminary data.</text>
</comment>
<dbReference type="CDD" id="cd05825">
    <property type="entry name" value="LbH_wcaF_like"/>
    <property type="match status" value="1"/>
</dbReference>
<dbReference type="GO" id="GO:0008374">
    <property type="term" value="F:O-acyltransferase activity"/>
    <property type="evidence" value="ECO:0007669"/>
    <property type="project" value="TreeGrafter"/>
</dbReference>
<evidence type="ECO:0000313" key="4">
    <source>
        <dbReference type="Proteomes" id="UP000652354"/>
    </source>
</evidence>
<name>A0A919UJH6_9MICO</name>
<evidence type="ECO:0000313" key="3">
    <source>
        <dbReference type="EMBL" id="GIG53785.1"/>
    </source>
</evidence>
<dbReference type="Gene3D" id="2.160.10.10">
    <property type="entry name" value="Hexapeptide repeat proteins"/>
    <property type="match status" value="1"/>
</dbReference>
<protein>
    <submittedName>
        <fullName evidence="3">Colanic acid biosynthesis acetyltransferase WcaF</fullName>
    </submittedName>
</protein>
<dbReference type="PANTHER" id="PTHR23416:SF23">
    <property type="entry name" value="ACETYLTRANSFERASE C18B11.09C-RELATED"/>
    <property type="match status" value="1"/>
</dbReference>
<keyword evidence="2" id="KW-0808">Transferase</keyword>
<accession>A0A919UJH6</accession>
<dbReference type="EMBL" id="BONR01000001">
    <property type="protein sequence ID" value="GIG53785.1"/>
    <property type="molecule type" value="Genomic_DNA"/>
</dbReference>
<dbReference type="InterPro" id="IPR011004">
    <property type="entry name" value="Trimer_LpxA-like_sf"/>
</dbReference>
<proteinExistence type="inferred from homology"/>
<comment type="similarity">
    <text evidence="1">Belongs to the transferase hexapeptide repeat family.</text>
</comment>
<sequence>MRGESGERGDVPVVPLAAAPGERESWGRPAAVVYLWGVVEWLVVTNPLQISSRLRVKALRCFGATIGEGVIFRPRTRVRFPWKLSIGDNCWIGEGVWIHNQAPVTLGHDVVVSQGTMVTTGSHAHRRDMALVTRAVHIESGAWVTARCMVLGGSVVGRSALVAPLSVVHGDIPPGAVARGNPAVVVGERFAPGNES</sequence>
<keyword evidence="4" id="KW-1185">Reference proteome</keyword>
<gene>
    <name evidence="3" type="ORF">Dac01nite_05370</name>
</gene>
<dbReference type="SUPFAM" id="SSF51161">
    <property type="entry name" value="Trimeric LpxA-like enzymes"/>
    <property type="match status" value="1"/>
</dbReference>
<reference evidence="3" key="1">
    <citation type="submission" date="2021-01" db="EMBL/GenBank/DDBJ databases">
        <title>Whole genome shotgun sequence of Demequina activiva NBRC 110675.</title>
        <authorList>
            <person name="Komaki H."/>
            <person name="Tamura T."/>
        </authorList>
    </citation>
    <scope>NUCLEOTIDE SEQUENCE</scope>
    <source>
        <strain evidence="3">NBRC 110675</strain>
    </source>
</reference>